<protein>
    <submittedName>
        <fullName evidence="1">Uncharacterized protein</fullName>
    </submittedName>
</protein>
<organism evidence="1 2">
    <name type="scientific">Nepenthes gracilis</name>
    <name type="common">Slender pitcher plant</name>
    <dbReference type="NCBI Taxonomy" id="150966"/>
    <lineage>
        <taxon>Eukaryota</taxon>
        <taxon>Viridiplantae</taxon>
        <taxon>Streptophyta</taxon>
        <taxon>Embryophyta</taxon>
        <taxon>Tracheophyta</taxon>
        <taxon>Spermatophyta</taxon>
        <taxon>Magnoliopsida</taxon>
        <taxon>eudicotyledons</taxon>
        <taxon>Gunneridae</taxon>
        <taxon>Pentapetalae</taxon>
        <taxon>Caryophyllales</taxon>
        <taxon>Nepenthaceae</taxon>
        <taxon>Nepenthes</taxon>
    </lineage>
</organism>
<comment type="caution">
    <text evidence="1">The sequence shown here is derived from an EMBL/GenBank/DDBJ whole genome shotgun (WGS) entry which is preliminary data.</text>
</comment>
<sequence length="71" mass="7837">MEYHYILIRSMSSCLVSDDWLASAVNPKWFTMSQYSELDEIAGKGAKVAGARSPLVTGAAAIPFYSLLFLF</sequence>
<dbReference type="EMBL" id="BSYO01000016">
    <property type="protein sequence ID" value="GMH16682.1"/>
    <property type="molecule type" value="Genomic_DNA"/>
</dbReference>
<dbReference type="AlphaFoldDB" id="A0AAD3SU65"/>
<gene>
    <name evidence="1" type="ORF">Nepgr_018523</name>
</gene>
<accession>A0AAD3SU65</accession>
<evidence type="ECO:0000313" key="1">
    <source>
        <dbReference type="EMBL" id="GMH16682.1"/>
    </source>
</evidence>
<name>A0AAD3SU65_NEPGR</name>
<proteinExistence type="predicted"/>
<evidence type="ECO:0000313" key="2">
    <source>
        <dbReference type="Proteomes" id="UP001279734"/>
    </source>
</evidence>
<reference evidence="1" key="1">
    <citation type="submission" date="2023-05" db="EMBL/GenBank/DDBJ databases">
        <title>Nepenthes gracilis genome sequencing.</title>
        <authorList>
            <person name="Fukushima K."/>
        </authorList>
    </citation>
    <scope>NUCLEOTIDE SEQUENCE</scope>
    <source>
        <strain evidence="1">SING2019-196</strain>
    </source>
</reference>
<keyword evidence="2" id="KW-1185">Reference proteome</keyword>
<dbReference type="Proteomes" id="UP001279734">
    <property type="component" value="Unassembled WGS sequence"/>
</dbReference>